<dbReference type="SUPFAM" id="SSF53850">
    <property type="entry name" value="Periplasmic binding protein-like II"/>
    <property type="match status" value="1"/>
</dbReference>
<accession>A0ABN3D8Y8</accession>
<dbReference type="EMBL" id="BAAAQY010000001">
    <property type="protein sequence ID" value="GAA2223947.1"/>
    <property type="molecule type" value="Genomic_DNA"/>
</dbReference>
<reference evidence="3 4" key="1">
    <citation type="journal article" date="2019" name="Int. J. Syst. Evol. Microbiol.">
        <title>The Global Catalogue of Microorganisms (GCM) 10K type strain sequencing project: providing services to taxonomists for standard genome sequencing and annotation.</title>
        <authorList>
            <consortium name="The Broad Institute Genomics Platform"/>
            <consortium name="The Broad Institute Genome Sequencing Center for Infectious Disease"/>
            <person name="Wu L."/>
            <person name="Ma J."/>
        </authorList>
    </citation>
    <scope>NUCLEOTIDE SEQUENCE [LARGE SCALE GENOMIC DNA]</scope>
    <source>
        <strain evidence="3 4">JCM 16117</strain>
    </source>
</reference>
<keyword evidence="2" id="KW-0812">Transmembrane</keyword>
<keyword evidence="4" id="KW-1185">Reference proteome</keyword>
<evidence type="ECO:0000313" key="4">
    <source>
        <dbReference type="Proteomes" id="UP001500929"/>
    </source>
</evidence>
<gene>
    <name evidence="3" type="ORF">GCM10009851_04030</name>
</gene>
<organism evidence="3 4">
    <name type="scientific">Herbiconiux moechotypicola</name>
    <dbReference type="NCBI Taxonomy" id="637393"/>
    <lineage>
        <taxon>Bacteria</taxon>
        <taxon>Bacillati</taxon>
        <taxon>Actinomycetota</taxon>
        <taxon>Actinomycetes</taxon>
        <taxon>Micrococcales</taxon>
        <taxon>Microbacteriaceae</taxon>
        <taxon>Herbiconiux</taxon>
    </lineage>
</organism>
<name>A0ABN3D8Y8_9MICO</name>
<sequence>MVSLTSGVVTGVVVGAIAVVTGVPGASTPAQADPTTPTSGSSITVSANQQDKDLDNAPMPDLSVTVSQTKDLLAQGIKITWTGGLKSDIPTNATGGADFLQIAQCWGADDDDEPDRTKCQYGGFGTPGAYRYSTTTNPDDVAEQDEEFTAYSDSPFNPTFTGIPFQSATGDWVRSVEDGERIPDVDPAVNQFFTKFNTNEVAWAGSSTDGTGSATFEVQTATESPGLGCGTPVNQVTGGVKGSSCWLVIIPRGTNDVGQQFVVNSGLSWDAWKHRIAVKLEFQPIGVRCTIGAAERQLAGSELVSDAVRSWQPELCGAEDGAAYSLIGQTESDALLAANGTTAAPMALTTRALKAPDIVDRLSYAPVALTGLAISFAVDRQPSAAEGVPQEVTDAARLPFTELKLTPRLIAKLLTNSYVDSLPPGADRSGIGYVDQTSPGHNARNLTSDPEFLEINDPEWAYQAITAPSVADLLTPLGRLDGAWVLWNYVISDAEALAFLSGEADEWGMIVNPWSSTTPSEGNGGIAASYPLDQFPRADPIEQPAVEGPDGAAAVNLVTWRPYTNNLDQSANLTLRGDGLILGGWDITATPPKYGKAARQVPGQQSVLGLTDTSAAAKYQVYTAALLNPAGEYVAPDSGSLLAAASAMVADPAQPQVVGYDPTSTEAAEAPGAYPLAMPVYAAVNPQMKDANDGLADDRGAGELRGDYASFIAFAVSSGQVPGTGTGQLPDGYAPLPQAWRDQAVAAAETIAAGPVATPAPTTTPRSTTTTTPPRTTGALPPAVVAPAAAAPQNPAATGQAAGSLVGAATPVDANISAVSGAVPIALLAGLLAALAAAVLPRVRRRL</sequence>
<feature type="compositionally biased region" description="Polar residues" evidence="1">
    <location>
        <begin position="28"/>
        <end position="44"/>
    </location>
</feature>
<feature type="region of interest" description="Disordered" evidence="1">
    <location>
        <begin position="24"/>
        <end position="44"/>
    </location>
</feature>
<feature type="transmembrane region" description="Helical" evidence="2">
    <location>
        <begin position="821"/>
        <end position="840"/>
    </location>
</feature>
<evidence type="ECO:0008006" key="5">
    <source>
        <dbReference type="Google" id="ProtNLM"/>
    </source>
</evidence>
<evidence type="ECO:0000256" key="2">
    <source>
        <dbReference type="SAM" id="Phobius"/>
    </source>
</evidence>
<feature type="region of interest" description="Disordered" evidence="1">
    <location>
        <begin position="755"/>
        <end position="776"/>
    </location>
</feature>
<dbReference type="Proteomes" id="UP001500929">
    <property type="component" value="Unassembled WGS sequence"/>
</dbReference>
<keyword evidence="2" id="KW-0472">Membrane</keyword>
<keyword evidence="2" id="KW-1133">Transmembrane helix</keyword>
<dbReference type="Gene3D" id="3.40.190.10">
    <property type="entry name" value="Periplasmic binding protein-like II"/>
    <property type="match status" value="2"/>
</dbReference>
<proteinExistence type="predicted"/>
<comment type="caution">
    <text evidence="3">The sequence shown here is derived from an EMBL/GenBank/DDBJ whole genome shotgun (WGS) entry which is preliminary data.</text>
</comment>
<evidence type="ECO:0000256" key="1">
    <source>
        <dbReference type="SAM" id="MobiDB-lite"/>
    </source>
</evidence>
<protein>
    <recommendedName>
        <fullName evidence="5">PBP domain-containing protein</fullName>
    </recommendedName>
</protein>
<evidence type="ECO:0000313" key="3">
    <source>
        <dbReference type="EMBL" id="GAA2223947.1"/>
    </source>
</evidence>